<accession>A0A2K8Z3N8</accession>
<evidence type="ECO:0000313" key="1">
    <source>
        <dbReference type="EMBL" id="AUD04506.1"/>
    </source>
</evidence>
<proteinExistence type="predicted"/>
<dbReference type="Proteomes" id="UP000232883">
    <property type="component" value="Chromosome"/>
</dbReference>
<dbReference type="AlphaFoldDB" id="A0A2K8Z3N8"/>
<organism evidence="1 2">
    <name type="scientific">Spirosoma pollinicola</name>
    <dbReference type="NCBI Taxonomy" id="2057025"/>
    <lineage>
        <taxon>Bacteria</taxon>
        <taxon>Pseudomonadati</taxon>
        <taxon>Bacteroidota</taxon>
        <taxon>Cytophagia</taxon>
        <taxon>Cytophagales</taxon>
        <taxon>Cytophagaceae</taxon>
        <taxon>Spirosoma</taxon>
    </lineage>
</organism>
<protein>
    <submittedName>
        <fullName evidence="1">Uncharacterized protein</fullName>
    </submittedName>
</protein>
<gene>
    <name evidence="1" type="ORF">CWM47_23245</name>
</gene>
<evidence type="ECO:0000313" key="2">
    <source>
        <dbReference type="Proteomes" id="UP000232883"/>
    </source>
</evidence>
<sequence length="78" mass="9088">MLVAVEGVYQNGQVYLHDKVPFENETKVIVTFLEAPAMKPKHKRLTLANFSFRKTREALKDYKGSFSEEVIKERRESL</sequence>
<dbReference type="OrthoDB" id="964121at2"/>
<dbReference type="KEGG" id="spir:CWM47_23245"/>
<dbReference type="RefSeq" id="WP_100990571.1">
    <property type="nucleotide sequence ID" value="NZ_CP025096.1"/>
</dbReference>
<dbReference type="EMBL" id="CP025096">
    <property type="protein sequence ID" value="AUD04506.1"/>
    <property type="molecule type" value="Genomic_DNA"/>
</dbReference>
<name>A0A2K8Z3N8_9BACT</name>
<reference evidence="1 2" key="1">
    <citation type="submission" date="2017-11" db="EMBL/GenBank/DDBJ databases">
        <title>Taxonomic description and genome sequences of Spirosoma HA7 sp. nov., isolated from pollen microhabitat of Corylus avellana.</title>
        <authorList>
            <person name="Ambika Manirajan B."/>
            <person name="Suarez C."/>
            <person name="Ratering S."/>
            <person name="Geissler-Plaum R."/>
            <person name="Cardinale M."/>
            <person name="Sylvia S."/>
        </authorList>
    </citation>
    <scope>NUCLEOTIDE SEQUENCE [LARGE SCALE GENOMIC DNA]</scope>
    <source>
        <strain evidence="1 2">HA7</strain>
    </source>
</reference>
<keyword evidence="2" id="KW-1185">Reference proteome</keyword>